<organism evidence="1 2">
    <name type="scientific">Steinernema glaseri</name>
    <dbReference type="NCBI Taxonomy" id="37863"/>
    <lineage>
        <taxon>Eukaryota</taxon>
        <taxon>Metazoa</taxon>
        <taxon>Ecdysozoa</taxon>
        <taxon>Nematoda</taxon>
        <taxon>Chromadorea</taxon>
        <taxon>Rhabditida</taxon>
        <taxon>Tylenchina</taxon>
        <taxon>Panagrolaimomorpha</taxon>
        <taxon>Strongyloidoidea</taxon>
        <taxon>Steinernematidae</taxon>
        <taxon>Steinernema</taxon>
    </lineage>
</organism>
<proteinExistence type="predicted"/>
<evidence type="ECO:0000313" key="1">
    <source>
        <dbReference type="Proteomes" id="UP000095287"/>
    </source>
</evidence>
<name>A0A1I7YBM4_9BILA</name>
<keyword evidence="1" id="KW-1185">Reference proteome</keyword>
<accession>A0A1I7YBM4</accession>
<protein>
    <submittedName>
        <fullName evidence="2">Secreted protein</fullName>
    </submittedName>
</protein>
<sequence length="78" mass="8865">MDHHQLSACSSIVYICYDMWLIVPGDHVVGYGHGYLKLRPRCPPPPLVTNFLRFPRELNSFPAEQRIASSPTLNSPKE</sequence>
<evidence type="ECO:0000313" key="2">
    <source>
        <dbReference type="WBParaSite" id="L893_g14729.t1"/>
    </source>
</evidence>
<dbReference type="AlphaFoldDB" id="A0A1I7YBM4"/>
<dbReference type="WBParaSite" id="L893_g14729.t1">
    <property type="protein sequence ID" value="L893_g14729.t1"/>
    <property type="gene ID" value="L893_g14729"/>
</dbReference>
<dbReference type="Proteomes" id="UP000095287">
    <property type="component" value="Unplaced"/>
</dbReference>
<reference evidence="2" key="1">
    <citation type="submission" date="2016-11" db="UniProtKB">
        <authorList>
            <consortium name="WormBaseParasite"/>
        </authorList>
    </citation>
    <scope>IDENTIFICATION</scope>
</reference>